<feature type="region of interest" description="Disordered" evidence="2">
    <location>
        <begin position="26"/>
        <end position="114"/>
    </location>
</feature>
<evidence type="ECO:0000259" key="3">
    <source>
        <dbReference type="Pfam" id="PF09329"/>
    </source>
</evidence>
<protein>
    <recommendedName>
        <fullName evidence="3">Zinc finger Mcm10/DnaG-type domain-containing protein</fullName>
    </recommendedName>
</protein>
<comment type="similarity">
    <text evidence="1">Belongs to the MCM10 family.</text>
</comment>
<dbReference type="OrthoDB" id="202825at2759"/>
<feature type="compositionally biased region" description="Basic and acidic residues" evidence="2">
    <location>
        <begin position="730"/>
        <end position="753"/>
    </location>
</feature>
<feature type="region of interest" description="Disordered" evidence="2">
    <location>
        <begin position="575"/>
        <end position="753"/>
    </location>
</feature>
<dbReference type="InterPro" id="IPR012340">
    <property type="entry name" value="NA-bd_OB-fold"/>
</dbReference>
<organism evidence="4 5">
    <name type="scientific">Pycnoporus cinnabarinus</name>
    <name type="common">Cinnabar-red polypore</name>
    <name type="synonym">Trametes cinnabarina</name>
    <dbReference type="NCBI Taxonomy" id="5643"/>
    <lineage>
        <taxon>Eukaryota</taxon>
        <taxon>Fungi</taxon>
        <taxon>Dikarya</taxon>
        <taxon>Basidiomycota</taxon>
        <taxon>Agaricomycotina</taxon>
        <taxon>Agaricomycetes</taxon>
        <taxon>Polyporales</taxon>
        <taxon>Polyporaceae</taxon>
        <taxon>Trametes</taxon>
    </lineage>
</organism>
<dbReference type="PANTHER" id="PTHR13454:SF11">
    <property type="entry name" value="PROTEIN MCM10 HOMOLOG"/>
    <property type="match status" value="1"/>
</dbReference>
<sequence length="753" mass="82460">MESITGRKITEQEKQEEIRRQIALLQAQLDTGPATAVPPASPNRKRSNSHLLAPATPSPKKKKKSADSDRFRRLHGEAPTTQRNTVASHPSIARRSSSGPSYSLKSNKPAPPPVASTLLQKLAEVQKAKDKGSSVEVIVRSTAFTAEPAPVTSTAGGSEIDAHARDEALALVEELEIGQAEHSPPFDDPHFEKLEPNSGIRLSSRSIPYDDFQDHLRGRYYISPSKLYSVVRLLPNKQGYDVPVCGDWLTIAVVAERGKMKYTRAPVGVTRDDKPVQEDEERMDELPPLDAPGQADPSSRPPPFRRKAKDEPPKPSGKKYVNMKLIDFGCRSQGSSADGGKAKIRGDAFLSLLLFESDTCDVVTREDGKKEKVYRGGSRGAFERMSKLREGAVVALLNPKILKPFQRATDKPHPTDNILALTPESDASIAVIGYAQDLGMCRATKRDGTRCTGWCDKRVSDVCDYHIQHAVERKRAARPEFSIGTGGMSTMPKKKSGYDPSRQWGLKPDRDPEGATYVVQGHVVSGSDSRSLFVAETVGRDAQAKAARKLSAVDQEKALQKLLARDKEGTRALMTAREWSKRKEQEAKDGKDKGGKGKMKQTKHKAVAAEEKDPGDEGEKHRKHGYSAQLIKQLGFDPTAKDGRKVKDENVQSKLDALAAVQAKRKIELGPRPGKRNSCVRRPETPTTSSPGATSAVASSTPAPHDDLEYADDPDSPLHIPDSDDESEREEVKAFGRAVGRSETKFIDLDDSD</sequence>
<comment type="caution">
    <text evidence="4">The sequence shown here is derived from an EMBL/GenBank/DDBJ whole genome shotgun (WGS) entry which is preliminary data.</text>
</comment>
<dbReference type="PANTHER" id="PTHR13454">
    <property type="entry name" value="PROTEIN MCM10 HOMOLOG"/>
    <property type="match status" value="1"/>
</dbReference>
<feature type="compositionally biased region" description="Basic and acidic residues" evidence="2">
    <location>
        <begin position="639"/>
        <end position="651"/>
    </location>
</feature>
<proteinExistence type="inferred from homology"/>
<dbReference type="Proteomes" id="UP000029665">
    <property type="component" value="Unassembled WGS sequence"/>
</dbReference>
<accession>A0A060SHE2</accession>
<dbReference type="InterPro" id="IPR015408">
    <property type="entry name" value="Znf_Mcm10/DnaG"/>
</dbReference>
<dbReference type="STRING" id="5643.A0A060SHE2"/>
<feature type="compositionally biased region" description="Basic residues" evidence="2">
    <location>
        <begin position="596"/>
        <end position="606"/>
    </location>
</feature>
<feature type="region of interest" description="Disordered" evidence="2">
    <location>
        <begin position="266"/>
        <end position="319"/>
    </location>
</feature>
<dbReference type="GO" id="GO:0043596">
    <property type="term" value="C:nuclear replication fork"/>
    <property type="evidence" value="ECO:0007669"/>
    <property type="project" value="TreeGrafter"/>
</dbReference>
<gene>
    <name evidence="4" type="ORF">BN946_scf185016.g84</name>
</gene>
<dbReference type="Gene3D" id="2.40.50.140">
    <property type="entry name" value="Nucleic acid-binding proteins"/>
    <property type="match status" value="1"/>
</dbReference>
<dbReference type="OMA" id="GKPCGSW"/>
<feature type="compositionally biased region" description="Basic and acidic residues" evidence="2">
    <location>
        <begin position="65"/>
        <end position="76"/>
    </location>
</feature>
<feature type="compositionally biased region" description="Basic and acidic residues" evidence="2">
    <location>
        <begin position="578"/>
        <end position="595"/>
    </location>
</feature>
<feature type="compositionally biased region" description="Low complexity" evidence="2">
    <location>
        <begin position="685"/>
        <end position="703"/>
    </location>
</feature>
<feature type="region of interest" description="Disordered" evidence="2">
    <location>
        <begin position="482"/>
        <end position="503"/>
    </location>
</feature>
<evidence type="ECO:0000256" key="1">
    <source>
        <dbReference type="ARBA" id="ARBA00009679"/>
    </source>
</evidence>
<dbReference type="Pfam" id="PF09329">
    <property type="entry name" value="zf-primase"/>
    <property type="match status" value="1"/>
</dbReference>
<dbReference type="AlphaFoldDB" id="A0A060SHE2"/>
<dbReference type="GO" id="GO:0003688">
    <property type="term" value="F:DNA replication origin binding"/>
    <property type="evidence" value="ECO:0007669"/>
    <property type="project" value="TreeGrafter"/>
</dbReference>
<feature type="compositionally biased region" description="Basic and acidic residues" evidence="2">
    <location>
        <begin position="607"/>
        <end position="620"/>
    </location>
</feature>
<keyword evidence="5" id="KW-1185">Reference proteome</keyword>
<dbReference type="InterPro" id="IPR040184">
    <property type="entry name" value="Mcm10"/>
</dbReference>
<evidence type="ECO:0000313" key="5">
    <source>
        <dbReference type="Proteomes" id="UP000029665"/>
    </source>
</evidence>
<dbReference type="GO" id="GO:0003697">
    <property type="term" value="F:single-stranded DNA binding"/>
    <property type="evidence" value="ECO:0007669"/>
    <property type="project" value="InterPro"/>
</dbReference>
<dbReference type="EMBL" id="CCBP010000124">
    <property type="protein sequence ID" value="CDO73927.1"/>
    <property type="molecule type" value="Genomic_DNA"/>
</dbReference>
<dbReference type="GO" id="GO:0006270">
    <property type="term" value="P:DNA replication initiation"/>
    <property type="evidence" value="ECO:0007669"/>
    <property type="project" value="InterPro"/>
</dbReference>
<evidence type="ECO:0000256" key="2">
    <source>
        <dbReference type="SAM" id="MobiDB-lite"/>
    </source>
</evidence>
<feature type="compositionally biased region" description="Polar residues" evidence="2">
    <location>
        <begin position="79"/>
        <end position="106"/>
    </location>
</feature>
<evidence type="ECO:0000313" key="4">
    <source>
        <dbReference type="EMBL" id="CDO73927.1"/>
    </source>
</evidence>
<dbReference type="HOGENOM" id="CLU_015393_1_0_1"/>
<feature type="domain" description="Zinc finger Mcm10/DnaG-type" evidence="3">
    <location>
        <begin position="433"/>
        <end position="478"/>
    </location>
</feature>
<reference evidence="4" key="1">
    <citation type="submission" date="2014-01" db="EMBL/GenBank/DDBJ databases">
        <title>The genome of the white-rot fungus Pycnoporus cinnabarinus: a basidiomycete model with a versatile arsenal for lignocellulosic biomass breakdown.</title>
        <authorList>
            <person name="Levasseur A."/>
            <person name="Lomascolo A."/>
            <person name="Ruiz-Duenas F.J."/>
            <person name="Uzan E."/>
            <person name="Piumi F."/>
            <person name="Kues U."/>
            <person name="Ram A.F.J."/>
            <person name="Murat C."/>
            <person name="Haon M."/>
            <person name="Benoit I."/>
            <person name="Arfi Y."/>
            <person name="Chevret D."/>
            <person name="Drula E."/>
            <person name="Kwon M.J."/>
            <person name="Gouret P."/>
            <person name="Lesage-Meessen L."/>
            <person name="Lombard V."/>
            <person name="Mariette J."/>
            <person name="Noirot C."/>
            <person name="Park J."/>
            <person name="Patyshakuliyeva A."/>
            <person name="Wieneger R.A.B."/>
            <person name="Wosten H.A.B."/>
            <person name="Martin F."/>
            <person name="Coutinho P.M."/>
            <person name="de Vries R."/>
            <person name="Martinez A.T."/>
            <person name="Klopp C."/>
            <person name="Pontarotti P."/>
            <person name="Henrissat B."/>
            <person name="Record E."/>
        </authorList>
    </citation>
    <scope>NUCLEOTIDE SEQUENCE [LARGE SCALE GENOMIC DNA]</scope>
    <source>
        <strain evidence="4">BRFM137</strain>
    </source>
</reference>
<name>A0A060SHE2_PYCCI</name>